<keyword evidence="9" id="KW-1185">Reference proteome</keyword>
<dbReference type="Proteomes" id="UP001158045">
    <property type="component" value="Unassembled WGS sequence"/>
</dbReference>
<name>A0ABT6NGG7_9FIRM</name>
<evidence type="ECO:0000259" key="7">
    <source>
        <dbReference type="Pfam" id="PF07687"/>
    </source>
</evidence>
<gene>
    <name evidence="8" type="ORF">QE109_15290</name>
</gene>
<evidence type="ECO:0000256" key="1">
    <source>
        <dbReference type="ARBA" id="ARBA00006247"/>
    </source>
</evidence>
<dbReference type="Pfam" id="PF01546">
    <property type="entry name" value="Peptidase_M20"/>
    <property type="match status" value="1"/>
</dbReference>
<dbReference type="SUPFAM" id="SSF55031">
    <property type="entry name" value="Bacterial exopeptidase dimerisation domain"/>
    <property type="match status" value="1"/>
</dbReference>
<sequence>MIINVLLAILLVLIVLIVVLLFNTIRFKPDKRTSQPTGQVESAYKSEAEKDAAMARFQSLLRVKTVSYNDQSLIDYSAFDAFENTLAEQYPLIHANCEKTKHGTTGLLFRWKGKSDKAPVVLMSHYDVVPVNQELWTKPAFDAILEDDVIWARGTLDTKGTLFGVCEAVEAHIKEGTLPDVDIYLSFSGDEEISGDSAPSIVSYLKKEGVKPALVLDEGGAIVEEVFPGLDKPCALIGVAEKGYLDVSLKLKGHGGHASAPPAKTLVSRLAAALLRIDKHPFKSHFTPAVTEMFTTLGRYSSFTYRLIFANLWCFAPVLKLLFKKQGGEMNALIRTTIAPTKMEGSKAFNVMPPAASIGLNLRLLGTDTVESAIAHLKTVSGEAELEIEVMEKRNASPYSRTDTEAWQNVSDTIGEVWKDVIVSPYLMLAASDSRHFCEISENVLRFSAMTLSKEERGLIHGNDERITVKTILETVSFYKSLIRKFS</sequence>
<evidence type="ECO:0000313" key="8">
    <source>
        <dbReference type="EMBL" id="MDH8679522.1"/>
    </source>
</evidence>
<evidence type="ECO:0000256" key="6">
    <source>
        <dbReference type="SAM" id="Phobius"/>
    </source>
</evidence>
<evidence type="ECO:0000256" key="4">
    <source>
        <dbReference type="ARBA" id="ARBA00022801"/>
    </source>
</evidence>
<comment type="caution">
    <text evidence="8">The sequence shown here is derived from an EMBL/GenBank/DDBJ whole genome shotgun (WGS) entry which is preliminary data.</text>
</comment>
<dbReference type="InterPro" id="IPR011650">
    <property type="entry name" value="Peptidase_M20_dimer"/>
</dbReference>
<feature type="domain" description="Peptidase M20 dimerisation" evidence="7">
    <location>
        <begin position="239"/>
        <end position="384"/>
    </location>
</feature>
<protein>
    <submittedName>
        <fullName evidence="8">M20/M25/M40 family metallo-hydrolase</fullName>
    </submittedName>
</protein>
<dbReference type="PANTHER" id="PTHR45962:SF1">
    <property type="entry name" value="N-FATTY-ACYL-AMINO ACID SYNTHASE_HYDROLASE PM20D1"/>
    <property type="match status" value="1"/>
</dbReference>
<organism evidence="8 9">
    <name type="scientific">Fusibacter bizertensis</name>
    <dbReference type="NCBI Taxonomy" id="1488331"/>
    <lineage>
        <taxon>Bacteria</taxon>
        <taxon>Bacillati</taxon>
        <taxon>Bacillota</taxon>
        <taxon>Clostridia</taxon>
        <taxon>Eubacteriales</taxon>
        <taxon>Eubacteriales Family XII. Incertae Sedis</taxon>
        <taxon>Fusibacter</taxon>
    </lineage>
</organism>
<dbReference type="SUPFAM" id="SSF53187">
    <property type="entry name" value="Zn-dependent exopeptidases"/>
    <property type="match status" value="1"/>
</dbReference>
<evidence type="ECO:0000256" key="3">
    <source>
        <dbReference type="ARBA" id="ARBA00022723"/>
    </source>
</evidence>
<evidence type="ECO:0000313" key="9">
    <source>
        <dbReference type="Proteomes" id="UP001158045"/>
    </source>
</evidence>
<dbReference type="InterPro" id="IPR047177">
    <property type="entry name" value="Pept_M20A"/>
</dbReference>
<dbReference type="Gene3D" id="3.30.70.360">
    <property type="match status" value="1"/>
</dbReference>
<evidence type="ECO:0000256" key="5">
    <source>
        <dbReference type="ARBA" id="ARBA00022833"/>
    </source>
</evidence>
<keyword evidence="6" id="KW-0472">Membrane</keyword>
<dbReference type="Pfam" id="PF07687">
    <property type="entry name" value="M20_dimer"/>
    <property type="match status" value="1"/>
</dbReference>
<dbReference type="InterPro" id="IPR002933">
    <property type="entry name" value="Peptidase_M20"/>
</dbReference>
<comment type="similarity">
    <text evidence="1">Belongs to the peptidase M20A family.</text>
</comment>
<keyword evidence="6" id="KW-1133">Transmembrane helix</keyword>
<dbReference type="Gene3D" id="1.10.150.900">
    <property type="match status" value="1"/>
</dbReference>
<dbReference type="PANTHER" id="PTHR45962">
    <property type="entry name" value="N-FATTY-ACYL-AMINO ACID SYNTHASE/HYDROLASE PM20D1"/>
    <property type="match status" value="1"/>
</dbReference>
<keyword evidence="6" id="KW-0812">Transmembrane</keyword>
<keyword evidence="4" id="KW-0378">Hydrolase</keyword>
<dbReference type="EMBL" id="JARYZI010000013">
    <property type="protein sequence ID" value="MDH8679522.1"/>
    <property type="molecule type" value="Genomic_DNA"/>
</dbReference>
<keyword evidence="2" id="KW-0645">Protease</keyword>
<dbReference type="RefSeq" id="WP_281095419.1">
    <property type="nucleotide sequence ID" value="NZ_JARYZI010000013.1"/>
</dbReference>
<accession>A0ABT6NGG7</accession>
<feature type="transmembrane region" description="Helical" evidence="6">
    <location>
        <begin position="6"/>
        <end position="25"/>
    </location>
</feature>
<reference evidence="8 9" key="1">
    <citation type="submission" date="2023-04" db="EMBL/GenBank/DDBJ databases">
        <title>Fusibacter bizertensis strain WBS, isolated from littoral bottom sediments of the Arctic seas - biochemical and genomic analysis.</title>
        <authorList>
            <person name="Brioukhanov A.L."/>
        </authorList>
    </citation>
    <scope>NUCLEOTIDE SEQUENCE [LARGE SCALE GENOMIC DNA]</scope>
    <source>
        <strain evidence="8 9">WBS</strain>
    </source>
</reference>
<dbReference type="InterPro" id="IPR036264">
    <property type="entry name" value="Bact_exopeptidase_dim_dom"/>
</dbReference>
<proteinExistence type="inferred from homology"/>
<keyword evidence="3" id="KW-0479">Metal-binding</keyword>
<keyword evidence="5" id="KW-0862">Zinc</keyword>
<dbReference type="Gene3D" id="3.40.630.10">
    <property type="entry name" value="Zn peptidases"/>
    <property type="match status" value="1"/>
</dbReference>
<evidence type="ECO:0000256" key="2">
    <source>
        <dbReference type="ARBA" id="ARBA00022670"/>
    </source>
</evidence>